<dbReference type="Proteomes" id="UP000478052">
    <property type="component" value="Unassembled WGS sequence"/>
</dbReference>
<organism evidence="3 4">
    <name type="scientific">Aphis craccivora</name>
    <name type="common">Cowpea aphid</name>
    <dbReference type="NCBI Taxonomy" id="307492"/>
    <lineage>
        <taxon>Eukaryota</taxon>
        <taxon>Metazoa</taxon>
        <taxon>Ecdysozoa</taxon>
        <taxon>Arthropoda</taxon>
        <taxon>Hexapoda</taxon>
        <taxon>Insecta</taxon>
        <taxon>Pterygota</taxon>
        <taxon>Neoptera</taxon>
        <taxon>Paraneoptera</taxon>
        <taxon>Hemiptera</taxon>
        <taxon>Sternorrhyncha</taxon>
        <taxon>Aphidomorpha</taxon>
        <taxon>Aphidoidea</taxon>
        <taxon>Aphididae</taxon>
        <taxon>Aphidini</taxon>
        <taxon>Aphis</taxon>
        <taxon>Aphis</taxon>
    </lineage>
</organism>
<evidence type="ECO:0000256" key="2">
    <source>
        <dbReference type="SAM" id="Phobius"/>
    </source>
</evidence>
<reference evidence="3 4" key="1">
    <citation type="submission" date="2019-08" db="EMBL/GenBank/DDBJ databases">
        <title>Whole genome of Aphis craccivora.</title>
        <authorList>
            <person name="Voronova N.V."/>
            <person name="Shulinski R.S."/>
            <person name="Bandarenka Y.V."/>
            <person name="Zhorov D.G."/>
            <person name="Warner D."/>
        </authorList>
    </citation>
    <scope>NUCLEOTIDE SEQUENCE [LARGE SCALE GENOMIC DNA]</scope>
    <source>
        <strain evidence="3">180601</strain>
        <tissue evidence="3">Whole Body</tissue>
    </source>
</reference>
<dbReference type="EMBL" id="VUJU01012238">
    <property type="protein sequence ID" value="KAF0708260.1"/>
    <property type="molecule type" value="Genomic_DNA"/>
</dbReference>
<gene>
    <name evidence="3" type="ORF">FWK35_00029395</name>
</gene>
<evidence type="ECO:0000256" key="1">
    <source>
        <dbReference type="SAM" id="MobiDB-lite"/>
    </source>
</evidence>
<proteinExistence type="predicted"/>
<sequence>MQSTLSSSLKPVKMQNRKRKNDTEPKQQTEPIETYKDALASIISKGNIEDNVSNSIIVTEGNYTTYIPSLERLNELYIIKNNHLMTSFPAELLRVFYLFLILLVTVVSAERSFSKLNILTPRQQFRKINYSIKLGVNIKSKIFLKRS</sequence>
<protein>
    <submittedName>
        <fullName evidence="3">Zinc finger MYM-type protein 1-like</fullName>
    </submittedName>
</protein>
<evidence type="ECO:0000313" key="4">
    <source>
        <dbReference type="Proteomes" id="UP000478052"/>
    </source>
</evidence>
<accession>A0A6G0VT64</accession>
<keyword evidence="2" id="KW-0472">Membrane</keyword>
<comment type="caution">
    <text evidence="3">The sequence shown here is derived from an EMBL/GenBank/DDBJ whole genome shotgun (WGS) entry which is preliminary data.</text>
</comment>
<feature type="region of interest" description="Disordered" evidence="1">
    <location>
        <begin position="1"/>
        <end position="31"/>
    </location>
</feature>
<dbReference type="AlphaFoldDB" id="A0A6G0VT64"/>
<feature type="transmembrane region" description="Helical" evidence="2">
    <location>
        <begin position="92"/>
        <end position="109"/>
    </location>
</feature>
<evidence type="ECO:0000313" key="3">
    <source>
        <dbReference type="EMBL" id="KAF0708260.1"/>
    </source>
</evidence>
<keyword evidence="2" id="KW-1133">Transmembrane helix</keyword>
<name>A0A6G0VT64_APHCR</name>
<keyword evidence="4" id="KW-1185">Reference proteome</keyword>
<keyword evidence="2" id="KW-0812">Transmembrane</keyword>